<evidence type="ECO:0000313" key="8">
    <source>
        <dbReference type="EMBL" id="RDW17339.1"/>
    </source>
</evidence>
<evidence type="ECO:0000256" key="5">
    <source>
        <dbReference type="ARBA" id="ARBA00023136"/>
    </source>
</evidence>
<feature type="transmembrane region" description="Helical" evidence="7">
    <location>
        <begin position="103"/>
        <end position="124"/>
    </location>
</feature>
<reference evidence="9" key="1">
    <citation type="submission" date="2017-11" db="EMBL/GenBank/DDBJ databases">
        <authorList>
            <person name="Zhu W."/>
        </authorList>
    </citation>
    <scope>NUCLEOTIDE SEQUENCE [LARGE SCALE GENOMIC DNA]</scope>
    <source>
        <strain evidence="9">CAU 1183</strain>
    </source>
</reference>
<dbReference type="Pfam" id="PF06081">
    <property type="entry name" value="ArAE_1"/>
    <property type="match status" value="1"/>
</dbReference>
<dbReference type="AlphaFoldDB" id="A0A3D8PQ66"/>
<dbReference type="PANTHER" id="PTHR40064:SF1">
    <property type="entry name" value="MEMBRANE PROTEIN"/>
    <property type="match status" value="1"/>
</dbReference>
<feature type="coiled-coil region" evidence="6">
    <location>
        <begin position="232"/>
        <end position="280"/>
    </location>
</feature>
<dbReference type="InterPro" id="IPR052984">
    <property type="entry name" value="UPF0421"/>
</dbReference>
<comment type="subcellular location">
    <subcellularLocation>
        <location evidence="1">Cell membrane</location>
        <topology evidence="1">Multi-pass membrane protein</topology>
    </subcellularLocation>
</comment>
<comment type="caution">
    <text evidence="8">The sequence shown here is derived from an EMBL/GenBank/DDBJ whole genome shotgun (WGS) entry which is preliminary data.</text>
</comment>
<dbReference type="PANTHER" id="PTHR40064">
    <property type="entry name" value="MEMBRANE PROTEIN-RELATED"/>
    <property type="match status" value="1"/>
</dbReference>
<proteinExistence type="predicted"/>
<dbReference type="EMBL" id="PIOC01000020">
    <property type="protein sequence ID" value="RDW17339.1"/>
    <property type="molecule type" value="Genomic_DNA"/>
</dbReference>
<evidence type="ECO:0000256" key="1">
    <source>
        <dbReference type="ARBA" id="ARBA00004651"/>
    </source>
</evidence>
<keyword evidence="6" id="KW-0175">Coiled coil</keyword>
<evidence type="ECO:0000256" key="7">
    <source>
        <dbReference type="SAM" id="Phobius"/>
    </source>
</evidence>
<keyword evidence="3 7" id="KW-0812">Transmembrane</keyword>
<evidence type="ECO:0000256" key="4">
    <source>
        <dbReference type="ARBA" id="ARBA00022989"/>
    </source>
</evidence>
<evidence type="ECO:0000313" key="9">
    <source>
        <dbReference type="Proteomes" id="UP000257143"/>
    </source>
</evidence>
<dbReference type="Proteomes" id="UP000257143">
    <property type="component" value="Unassembled WGS sequence"/>
</dbReference>
<keyword evidence="5 7" id="KW-0472">Membrane</keyword>
<dbReference type="OrthoDB" id="1653617at2"/>
<feature type="transmembrane region" description="Helical" evidence="7">
    <location>
        <begin position="65"/>
        <end position="91"/>
    </location>
</feature>
<dbReference type="GO" id="GO:0005886">
    <property type="term" value="C:plasma membrane"/>
    <property type="evidence" value="ECO:0007669"/>
    <property type="project" value="UniProtKB-SubCell"/>
</dbReference>
<dbReference type="RefSeq" id="WP_115773923.1">
    <property type="nucleotide sequence ID" value="NZ_PIOC01000020.1"/>
</dbReference>
<feature type="transmembrane region" description="Helical" evidence="7">
    <location>
        <begin position="130"/>
        <end position="147"/>
    </location>
</feature>
<organism evidence="8 9">
    <name type="scientific">Oceanobacillus arenosus</name>
    <dbReference type="NCBI Taxonomy" id="1229153"/>
    <lineage>
        <taxon>Bacteria</taxon>
        <taxon>Bacillati</taxon>
        <taxon>Bacillota</taxon>
        <taxon>Bacilli</taxon>
        <taxon>Bacillales</taxon>
        <taxon>Bacillaceae</taxon>
        <taxon>Oceanobacillus</taxon>
    </lineage>
</organism>
<keyword evidence="9" id="KW-1185">Reference proteome</keyword>
<keyword evidence="2" id="KW-1003">Cell membrane</keyword>
<sequence length="349" mass="39541">MEFNIGPRMVKTGLAVTLTLIITGMLGLNLELVAAIAAVLAMQPSIMRTFDYLKEVVISNSVGSVFAILGTLLLGNHPLSVGTVVIISIAINIKLGLHKTVSLTVLTIVTLMLANGDGISFLYIVQRLSLVTIGVLSALITNVLVFPPDHQKNLFRIIKKASEKTNFLLRVIPNETMNVPQMKEEDRQIEKLINDAKDYYEIISDERNSLIIKNKLSFLRNVIIYKHMIQVLIKKQTLIRELEKNIKELEAIQSHKAFLIKKLVKEINNYSENIVLLYENKIILDKDLQKETKAAMQVTINNLIEELQGSEFDKWTFVFPIANSIVELFFELDKLERLVRIKEAKESKE</sequence>
<dbReference type="InterPro" id="IPR010343">
    <property type="entry name" value="ArAE_1"/>
</dbReference>
<gene>
    <name evidence="8" type="ORF">CWR48_14170</name>
</gene>
<evidence type="ECO:0000256" key="3">
    <source>
        <dbReference type="ARBA" id="ARBA00022692"/>
    </source>
</evidence>
<protein>
    <recommendedName>
        <fullName evidence="10">Aromatic acid exporter family protein</fullName>
    </recommendedName>
</protein>
<accession>A0A3D8PQ66</accession>
<evidence type="ECO:0000256" key="2">
    <source>
        <dbReference type="ARBA" id="ARBA00022475"/>
    </source>
</evidence>
<evidence type="ECO:0000256" key="6">
    <source>
        <dbReference type="SAM" id="Coils"/>
    </source>
</evidence>
<name>A0A3D8PQ66_9BACI</name>
<evidence type="ECO:0008006" key="10">
    <source>
        <dbReference type="Google" id="ProtNLM"/>
    </source>
</evidence>
<keyword evidence="4 7" id="KW-1133">Transmembrane helix</keyword>